<dbReference type="Pfam" id="PF09339">
    <property type="entry name" value="HTH_IclR"/>
    <property type="match status" value="1"/>
</dbReference>
<dbReference type="Proteomes" id="UP001183585">
    <property type="component" value="Unassembled WGS sequence"/>
</dbReference>
<dbReference type="Pfam" id="PF01614">
    <property type="entry name" value="IclR_C"/>
    <property type="match status" value="1"/>
</dbReference>
<dbReference type="PANTHER" id="PTHR30136:SF24">
    <property type="entry name" value="HTH-TYPE TRANSCRIPTIONAL REPRESSOR ALLR"/>
    <property type="match status" value="1"/>
</dbReference>
<proteinExistence type="predicted"/>
<comment type="caution">
    <text evidence="6">The sequence shown here is derived from an EMBL/GenBank/DDBJ whole genome shotgun (WGS) entry which is preliminary data.</text>
</comment>
<dbReference type="InterPro" id="IPR014757">
    <property type="entry name" value="Tscrpt_reg_IclR_C"/>
</dbReference>
<sequence length="261" mass="27587">MGVTSTRPLVKSAERTVRLLEVLGASATPLTLAEIHQITGYPKSSLHELVQTLIALRWLEATPDGLAFSIGTSALLTGTAYLDADPSVPHAVRHLEELQAEVGYTAHFARLDGAHVIYLASKETTEKRHVTSRVGRKLPAASTALGRAVLAERTDAELAAILADSSGAPWGVDEPHEADLDKLSPALGEARERGYAVERGQTNPGIACVAVAVSYRIPATDAISCSLPIDRASPEELERVAGAIAAHAEALTGELRRAGVR</sequence>
<dbReference type="InterPro" id="IPR036388">
    <property type="entry name" value="WH-like_DNA-bd_sf"/>
</dbReference>
<feature type="domain" description="HTH iclR-type" evidence="4">
    <location>
        <begin position="10"/>
        <end position="72"/>
    </location>
</feature>
<evidence type="ECO:0000259" key="4">
    <source>
        <dbReference type="PROSITE" id="PS51077"/>
    </source>
</evidence>
<dbReference type="GO" id="GO:0003677">
    <property type="term" value="F:DNA binding"/>
    <property type="evidence" value="ECO:0007669"/>
    <property type="project" value="UniProtKB-KW"/>
</dbReference>
<dbReference type="Gene3D" id="3.30.450.40">
    <property type="match status" value="1"/>
</dbReference>
<feature type="domain" description="IclR-ED" evidence="5">
    <location>
        <begin position="73"/>
        <end position="257"/>
    </location>
</feature>
<keyword evidence="1" id="KW-0805">Transcription regulation</keyword>
<evidence type="ECO:0000259" key="5">
    <source>
        <dbReference type="PROSITE" id="PS51078"/>
    </source>
</evidence>
<dbReference type="InterPro" id="IPR050707">
    <property type="entry name" value="HTH_MetabolicPath_Reg"/>
</dbReference>
<protein>
    <submittedName>
        <fullName evidence="6">DNA-binding IclR family transcriptional regulator</fullName>
    </submittedName>
</protein>
<accession>A0ABU2CLW1</accession>
<keyword evidence="7" id="KW-1185">Reference proteome</keyword>
<evidence type="ECO:0000256" key="1">
    <source>
        <dbReference type="ARBA" id="ARBA00023015"/>
    </source>
</evidence>
<gene>
    <name evidence="6" type="ORF">J2S48_001840</name>
</gene>
<dbReference type="SUPFAM" id="SSF55781">
    <property type="entry name" value="GAF domain-like"/>
    <property type="match status" value="1"/>
</dbReference>
<keyword evidence="3" id="KW-0804">Transcription</keyword>
<dbReference type="PANTHER" id="PTHR30136">
    <property type="entry name" value="HELIX-TURN-HELIX TRANSCRIPTIONAL REGULATOR, ICLR FAMILY"/>
    <property type="match status" value="1"/>
</dbReference>
<dbReference type="Gene3D" id="1.10.10.10">
    <property type="entry name" value="Winged helix-like DNA-binding domain superfamily/Winged helix DNA-binding domain"/>
    <property type="match status" value="1"/>
</dbReference>
<evidence type="ECO:0000313" key="7">
    <source>
        <dbReference type="Proteomes" id="UP001183585"/>
    </source>
</evidence>
<dbReference type="PROSITE" id="PS51078">
    <property type="entry name" value="ICLR_ED"/>
    <property type="match status" value="1"/>
</dbReference>
<evidence type="ECO:0000256" key="2">
    <source>
        <dbReference type="ARBA" id="ARBA00023125"/>
    </source>
</evidence>
<evidence type="ECO:0000313" key="6">
    <source>
        <dbReference type="EMBL" id="MDR7382325.1"/>
    </source>
</evidence>
<dbReference type="SMART" id="SM00346">
    <property type="entry name" value="HTH_ICLR"/>
    <property type="match status" value="1"/>
</dbReference>
<dbReference type="InterPro" id="IPR005471">
    <property type="entry name" value="Tscrpt_reg_IclR_N"/>
</dbReference>
<dbReference type="InterPro" id="IPR029016">
    <property type="entry name" value="GAF-like_dom_sf"/>
</dbReference>
<organism evidence="6 7">
    <name type="scientific">Promicromonospora iranensis</name>
    <dbReference type="NCBI Taxonomy" id="1105144"/>
    <lineage>
        <taxon>Bacteria</taxon>
        <taxon>Bacillati</taxon>
        <taxon>Actinomycetota</taxon>
        <taxon>Actinomycetes</taxon>
        <taxon>Micrococcales</taxon>
        <taxon>Promicromonosporaceae</taxon>
        <taxon>Promicromonospora</taxon>
    </lineage>
</organism>
<dbReference type="EMBL" id="JAVDYE010000001">
    <property type="protein sequence ID" value="MDR7382325.1"/>
    <property type="molecule type" value="Genomic_DNA"/>
</dbReference>
<dbReference type="InterPro" id="IPR036390">
    <property type="entry name" value="WH_DNA-bd_sf"/>
</dbReference>
<keyword evidence="2 6" id="KW-0238">DNA-binding</keyword>
<evidence type="ECO:0000256" key="3">
    <source>
        <dbReference type="ARBA" id="ARBA00023163"/>
    </source>
</evidence>
<name>A0ABU2CLW1_9MICO</name>
<dbReference type="PROSITE" id="PS51077">
    <property type="entry name" value="HTH_ICLR"/>
    <property type="match status" value="1"/>
</dbReference>
<dbReference type="RefSeq" id="WP_274993399.1">
    <property type="nucleotide sequence ID" value="NZ_JAJQQP010000004.1"/>
</dbReference>
<dbReference type="SUPFAM" id="SSF46785">
    <property type="entry name" value="Winged helix' DNA-binding domain"/>
    <property type="match status" value="1"/>
</dbReference>
<reference evidence="6 7" key="1">
    <citation type="submission" date="2023-07" db="EMBL/GenBank/DDBJ databases">
        <title>Sequencing the genomes of 1000 actinobacteria strains.</title>
        <authorList>
            <person name="Klenk H.-P."/>
        </authorList>
    </citation>
    <scope>NUCLEOTIDE SEQUENCE [LARGE SCALE GENOMIC DNA]</scope>
    <source>
        <strain evidence="6 7">DSM 45554</strain>
    </source>
</reference>